<dbReference type="GO" id="GO:0008652">
    <property type="term" value="P:amino acid biosynthetic process"/>
    <property type="evidence" value="ECO:0007669"/>
    <property type="project" value="UniProtKB-KW"/>
</dbReference>
<dbReference type="GO" id="GO:0009423">
    <property type="term" value="P:chorismate biosynthetic process"/>
    <property type="evidence" value="ECO:0007669"/>
    <property type="project" value="UniProtKB-UniRule"/>
</dbReference>
<dbReference type="InterPro" id="IPR036291">
    <property type="entry name" value="NAD(P)-bd_dom_sf"/>
</dbReference>
<sequence length="276" mass="29272">MTDRYAVIGNPIAHSRSPLIHRAFADQTGQDLSYEALLGPLDTFTPFVRDFFAAGGRGLNVTLPFKEQAYALCDVLSKRAQQAGAVNTLMRGKDDRIYGDNTDGVGIVRDMTQNHGWTLAGKRVLIIGAGGAVRGVMGPLLAAGIASLRIVNRTPEKAETLAALFKGEGDVAAVRYEDLEPGSVDILINGSSASLSGELPPLPAGILADGACAYDMAYGKGELPFMAWARGQGAARVSDGLGMLAEQAAESFYIWRHVRPETAPVLAMLRELVAKG</sequence>
<dbReference type="GO" id="GO:0050661">
    <property type="term" value="F:NADP binding"/>
    <property type="evidence" value="ECO:0007669"/>
    <property type="project" value="InterPro"/>
</dbReference>
<dbReference type="GO" id="GO:0009073">
    <property type="term" value="P:aromatic amino acid family biosynthetic process"/>
    <property type="evidence" value="ECO:0007669"/>
    <property type="project" value="UniProtKB-KW"/>
</dbReference>
<gene>
    <name evidence="8" type="primary">aroE</name>
    <name evidence="12" type="ORF">EV700_2391</name>
</gene>
<evidence type="ECO:0000259" key="10">
    <source>
        <dbReference type="Pfam" id="PF08501"/>
    </source>
</evidence>
<dbReference type="SUPFAM" id="SSF53223">
    <property type="entry name" value="Aminoacid dehydrogenase-like, N-terminal domain"/>
    <property type="match status" value="1"/>
</dbReference>
<feature type="domain" description="SDH C-terminal" evidence="11">
    <location>
        <begin position="240"/>
        <end position="266"/>
    </location>
</feature>
<dbReference type="UniPathway" id="UPA00053">
    <property type="reaction ID" value="UER00087"/>
</dbReference>
<comment type="subunit">
    <text evidence="8">Homodimer.</text>
</comment>
<feature type="binding site" evidence="8">
    <location>
        <position position="87"/>
    </location>
    <ligand>
        <name>shikimate</name>
        <dbReference type="ChEBI" id="CHEBI:36208"/>
    </ligand>
</feature>
<dbReference type="Pfam" id="PF01488">
    <property type="entry name" value="Shikimate_DH"/>
    <property type="match status" value="1"/>
</dbReference>
<evidence type="ECO:0000256" key="5">
    <source>
        <dbReference type="ARBA" id="ARBA00023002"/>
    </source>
</evidence>
<evidence type="ECO:0000313" key="12">
    <source>
        <dbReference type="EMBL" id="RZU38459.1"/>
    </source>
</evidence>
<evidence type="ECO:0000259" key="11">
    <source>
        <dbReference type="Pfam" id="PF18317"/>
    </source>
</evidence>
<dbReference type="InterPro" id="IPR041121">
    <property type="entry name" value="SDH_C"/>
</dbReference>
<feature type="binding site" evidence="8">
    <location>
        <position position="247"/>
    </location>
    <ligand>
        <name>shikimate</name>
        <dbReference type="ChEBI" id="CHEBI:36208"/>
    </ligand>
</feature>
<dbReference type="InterPro" id="IPR022893">
    <property type="entry name" value="Shikimate_DH_fam"/>
</dbReference>
<proteinExistence type="inferred from homology"/>
<keyword evidence="5 8" id="KW-0560">Oxidoreductase</keyword>
<dbReference type="Proteomes" id="UP000292423">
    <property type="component" value="Unassembled WGS sequence"/>
</dbReference>
<dbReference type="InterPro" id="IPR006151">
    <property type="entry name" value="Shikm_DH/Glu-tRNA_Rdtase"/>
</dbReference>
<dbReference type="PANTHER" id="PTHR21089">
    <property type="entry name" value="SHIKIMATE DEHYDROGENASE"/>
    <property type="match status" value="1"/>
</dbReference>
<keyword evidence="4 8" id="KW-0521">NADP</keyword>
<evidence type="ECO:0000256" key="4">
    <source>
        <dbReference type="ARBA" id="ARBA00022857"/>
    </source>
</evidence>
<dbReference type="InterPro" id="IPR046346">
    <property type="entry name" value="Aminoacid_DH-like_N_sf"/>
</dbReference>
<dbReference type="GO" id="GO:0004764">
    <property type="term" value="F:shikimate 3-dehydrogenase (NADP+) activity"/>
    <property type="evidence" value="ECO:0007669"/>
    <property type="project" value="UniProtKB-UniRule"/>
</dbReference>
<dbReference type="RefSeq" id="WP_130414054.1">
    <property type="nucleotide sequence ID" value="NZ_SHKX01000013.1"/>
</dbReference>
<dbReference type="Pfam" id="PF08501">
    <property type="entry name" value="Shikimate_dh_N"/>
    <property type="match status" value="1"/>
</dbReference>
<feature type="binding site" evidence="8">
    <location>
        <position position="240"/>
    </location>
    <ligand>
        <name>NADP(+)</name>
        <dbReference type="ChEBI" id="CHEBI:58349"/>
    </ligand>
</feature>
<feature type="active site" description="Proton acceptor" evidence="8">
    <location>
        <position position="66"/>
    </location>
</feature>
<dbReference type="GO" id="GO:0019632">
    <property type="term" value="P:shikimate metabolic process"/>
    <property type="evidence" value="ECO:0007669"/>
    <property type="project" value="InterPro"/>
</dbReference>
<feature type="binding site" evidence="8">
    <location>
        <position position="216"/>
    </location>
    <ligand>
        <name>NADP(+)</name>
        <dbReference type="ChEBI" id="CHEBI:58349"/>
    </ligand>
</feature>
<dbReference type="Pfam" id="PF18317">
    <property type="entry name" value="SDH_C"/>
    <property type="match status" value="1"/>
</dbReference>
<evidence type="ECO:0000313" key="13">
    <source>
        <dbReference type="Proteomes" id="UP000292423"/>
    </source>
</evidence>
<dbReference type="InterPro" id="IPR011342">
    <property type="entry name" value="Shikimate_DH"/>
</dbReference>
<keyword evidence="3 8" id="KW-0028">Amino-acid biosynthesis</keyword>
<dbReference type="AlphaFoldDB" id="A0A4Q7YP28"/>
<dbReference type="NCBIfam" id="TIGR00507">
    <property type="entry name" value="aroE"/>
    <property type="match status" value="1"/>
</dbReference>
<comment type="function">
    <text evidence="8">Involved in the biosynthesis of the chorismate, which leads to the biosynthesis of aromatic amino acids. Catalyzes the reversible NADPH linked reduction of 3-dehydroshikimate (DHSA) to yield shikimate (SA).</text>
</comment>
<accession>A0A4Q7YP28</accession>
<dbReference type="FunFam" id="3.40.50.10860:FF:000006">
    <property type="entry name" value="Shikimate dehydrogenase (NADP(+))"/>
    <property type="match status" value="1"/>
</dbReference>
<organism evidence="12 13">
    <name type="scientific">Fluviicoccus keumensis</name>
    <dbReference type="NCBI Taxonomy" id="1435465"/>
    <lineage>
        <taxon>Bacteria</taxon>
        <taxon>Pseudomonadati</taxon>
        <taxon>Pseudomonadota</taxon>
        <taxon>Gammaproteobacteria</taxon>
        <taxon>Moraxellales</taxon>
        <taxon>Moraxellaceae</taxon>
        <taxon>Fluviicoccus</taxon>
    </lineage>
</organism>
<dbReference type="PANTHER" id="PTHR21089:SF1">
    <property type="entry name" value="BIFUNCTIONAL 3-DEHYDROQUINATE DEHYDRATASE_SHIKIMATE DEHYDROGENASE, CHLOROPLASTIC"/>
    <property type="match status" value="1"/>
</dbReference>
<comment type="caution">
    <text evidence="12">The sequence shown here is derived from an EMBL/GenBank/DDBJ whole genome shotgun (WGS) entry which is preliminary data.</text>
</comment>
<protein>
    <recommendedName>
        <fullName evidence="2 8">Shikimate dehydrogenase (NADP(+))</fullName>
        <shortName evidence="8">SDH</shortName>
        <ecNumber evidence="2 8">1.1.1.25</ecNumber>
    </recommendedName>
</protein>
<evidence type="ECO:0000256" key="6">
    <source>
        <dbReference type="ARBA" id="ARBA00023141"/>
    </source>
</evidence>
<dbReference type="Gene3D" id="3.40.50.720">
    <property type="entry name" value="NAD(P)-binding Rossmann-like Domain"/>
    <property type="match status" value="1"/>
</dbReference>
<evidence type="ECO:0000256" key="2">
    <source>
        <dbReference type="ARBA" id="ARBA00012962"/>
    </source>
</evidence>
<comment type="catalytic activity">
    <reaction evidence="7 8">
        <text>shikimate + NADP(+) = 3-dehydroshikimate + NADPH + H(+)</text>
        <dbReference type="Rhea" id="RHEA:17737"/>
        <dbReference type="ChEBI" id="CHEBI:15378"/>
        <dbReference type="ChEBI" id="CHEBI:16630"/>
        <dbReference type="ChEBI" id="CHEBI:36208"/>
        <dbReference type="ChEBI" id="CHEBI:57783"/>
        <dbReference type="ChEBI" id="CHEBI:58349"/>
        <dbReference type="EC" id="1.1.1.25"/>
    </reaction>
</comment>
<dbReference type="SUPFAM" id="SSF51735">
    <property type="entry name" value="NAD(P)-binding Rossmann-fold domains"/>
    <property type="match status" value="1"/>
</dbReference>
<name>A0A4Q7YP28_9GAMM</name>
<dbReference type="NCBIfam" id="NF001310">
    <property type="entry name" value="PRK00258.1-2"/>
    <property type="match status" value="1"/>
</dbReference>
<dbReference type="HAMAP" id="MF_00222">
    <property type="entry name" value="Shikimate_DH_AroE"/>
    <property type="match status" value="1"/>
</dbReference>
<evidence type="ECO:0000259" key="9">
    <source>
        <dbReference type="Pfam" id="PF01488"/>
    </source>
</evidence>
<comment type="caution">
    <text evidence="8">Lacks conserved residue(s) required for the propagation of feature annotation.</text>
</comment>
<comment type="similarity">
    <text evidence="8">Belongs to the shikimate dehydrogenase family.</text>
</comment>
<dbReference type="EC" id="1.1.1.25" evidence="2 8"/>
<feature type="domain" description="Shikimate dehydrogenase substrate binding N-terminal" evidence="10">
    <location>
        <begin position="7"/>
        <end position="89"/>
    </location>
</feature>
<dbReference type="InterPro" id="IPR013708">
    <property type="entry name" value="Shikimate_DH-bd_N"/>
</dbReference>
<feature type="binding site" evidence="8">
    <location>
        <position position="103"/>
    </location>
    <ligand>
        <name>shikimate</name>
        <dbReference type="ChEBI" id="CHEBI:36208"/>
    </ligand>
</feature>
<evidence type="ECO:0000256" key="7">
    <source>
        <dbReference type="ARBA" id="ARBA00049442"/>
    </source>
</evidence>
<feature type="binding site" evidence="8">
    <location>
        <begin position="15"/>
        <end position="17"/>
    </location>
    <ligand>
        <name>shikimate</name>
        <dbReference type="ChEBI" id="CHEBI:36208"/>
    </ligand>
</feature>
<feature type="binding site" evidence="8">
    <location>
        <position position="62"/>
    </location>
    <ligand>
        <name>shikimate</name>
        <dbReference type="ChEBI" id="CHEBI:36208"/>
    </ligand>
</feature>
<dbReference type="EMBL" id="SHKX01000013">
    <property type="protein sequence ID" value="RZU38459.1"/>
    <property type="molecule type" value="Genomic_DNA"/>
</dbReference>
<feature type="binding site" evidence="8">
    <location>
        <begin position="128"/>
        <end position="132"/>
    </location>
    <ligand>
        <name>NADP(+)</name>
        <dbReference type="ChEBI" id="CHEBI:58349"/>
    </ligand>
</feature>
<keyword evidence="6 8" id="KW-0057">Aromatic amino acid biosynthesis</keyword>
<dbReference type="CDD" id="cd01065">
    <property type="entry name" value="NAD_bind_Shikimate_DH"/>
    <property type="match status" value="1"/>
</dbReference>
<evidence type="ECO:0000256" key="8">
    <source>
        <dbReference type="HAMAP-Rule" id="MF_00222"/>
    </source>
</evidence>
<reference evidence="12 13" key="1">
    <citation type="submission" date="2019-02" db="EMBL/GenBank/DDBJ databases">
        <title>Genomic Encyclopedia of Type Strains, Phase IV (KMG-IV): sequencing the most valuable type-strain genomes for metagenomic binning, comparative biology and taxonomic classification.</title>
        <authorList>
            <person name="Goeker M."/>
        </authorList>
    </citation>
    <scope>NUCLEOTIDE SEQUENCE [LARGE SCALE GENOMIC DNA]</scope>
    <source>
        <strain evidence="12 13">DSM 105135</strain>
    </source>
</reference>
<keyword evidence="13" id="KW-1185">Reference proteome</keyword>
<evidence type="ECO:0000256" key="3">
    <source>
        <dbReference type="ARBA" id="ARBA00022605"/>
    </source>
</evidence>
<feature type="domain" description="Quinate/shikimate 5-dehydrogenase/glutamyl-tRNA reductase" evidence="9">
    <location>
        <begin position="118"/>
        <end position="192"/>
    </location>
</feature>
<feature type="binding site" evidence="8">
    <location>
        <position position="218"/>
    </location>
    <ligand>
        <name>shikimate</name>
        <dbReference type="ChEBI" id="CHEBI:36208"/>
    </ligand>
</feature>
<comment type="pathway">
    <text evidence="1 8">Metabolic intermediate biosynthesis; chorismate biosynthesis; chorismate from D-erythrose 4-phosphate and phosphoenolpyruvate: step 4/7.</text>
</comment>
<dbReference type="OrthoDB" id="9776868at2"/>
<dbReference type="GO" id="GO:0005829">
    <property type="term" value="C:cytosol"/>
    <property type="evidence" value="ECO:0007669"/>
    <property type="project" value="TreeGrafter"/>
</dbReference>
<feature type="binding site" evidence="8">
    <location>
        <begin position="152"/>
        <end position="157"/>
    </location>
    <ligand>
        <name>NADP(+)</name>
        <dbReference type="ChEBI" id="CHEBI:58349"/>
    </ligand>
</feature>
<evidence type="ECO:0000256" key="1">
    <source>
        <dbReference type="ARBA" id="ARBA00004871"/>
    </source>
</evidence>
<dbReference type="Gene3D" id="3.40.50.10860">
    <property type="entry name" value="Leucine Dehydrogenase, chain A, domain 1"/>
    <property type="match status" value="1"/>
</dbReference>